<organism evidence="5 6">
    <name type="scientific">Mycolicibacterium iranicum</name>
    <name type="common">Mycobacterium iranicum</name>
    <dbReference type="NCBI Taxonomy" id="912594"/>
    <lineage>
        <taxon>Bacteria</taxon>
        <taxon>Bacillati</taxon>
        <taxon>Actinomycetota</taxon>
        <taxon>Actinomycetes</taxon>
        <taxon>Mycobacteriales</taxon>
        <taxon>Mycobacteriaceae</taxon>
        <taxon>Mycolicibacterium</taxon>
    </lineage>
</organism>
<dbReference type="Pfam" id="PF13649">
    <property type="entry name" value="Methyltransf_25"/>
    <property type="match status" value="1"/>
</dbReference>
<reference evidence="5 6" key="1">
    <citation type="submission" date="2016-04" db="EMBL/GenBank/DDBJ databases">
        <title>Draft Genome Sequences of Staphylococcus capitis Strain H36, S. capitis Strain H65, S. cohnii Strain H62, S. hominis Strain H69, Mycobacterium iranicum Strain H39, Plantibacter sp. Strain H53, Pseudomonas oryzihabitans Strain H72, and Microbacterium sp. Strain H83, isolated from residential settings.</title>
        <authorList>
            <person name="Lymperopoulou D."/>
            <person name="Adams R.I."/>
            <person name="Lindow S."/>
            <person name="Coil D.A."/>
            <person name="Jospin G."/>
            <person name="Eisen J.A."/>
        </authorList>
    </citation>
    <scope>NUCLEOTIDE SEQUENCE [LARGE SCALE GENOMIC DNA]</scope>
    <source>
        <strain evidence="5 6">H39</strain>
    </source>
</reference>
<dbReference type="EMBL" id="LWCS01000021">
    <property type="protein sequence ID" value="OAN38711.1"/>
    <property type="molecule type" value="Genomic_DNA"/>
</dbReference>
<dbReference type="PANTHER" id="PTHR43464:SF19">
    <property type="entry name" value="UBIQUINONE BIOSYNTHESIS O-METHYLTRANSFERASE, MITOCHONDRIAL"/>
    <property type="match status" value="1"/>
</dbReference>
<dbReference type="Proteomes" id="UP000078396">
    <property type="component" value="Unassembled WGS sequence"/>
</dbReference>
<dbReference type="InterPro" id="IPR041698">
    <property type="entry name" value="Methyltransf_25"/>
</dbReference>
<dbReference type="PANTHER" id="PTHR43464">
    <property type="entry name" value="METHYLTRANSFERASE"/>
    <property type="match status" value="1"/>
</dbReference>
<dbReference type="InterPro" id="IPR029063">
    <property type="entry name" value="SAM-dependent_MTases_sf"/>
</dbReference>
<evidence type="ECO:0000256" key="3">
    <source>
        <dbReference type="ARBA" id="ARBA00022691"/>
    </source>
</evidence>
<dbReference type="STRING" id="912594.AWC12_29720"/>
<evidence type="ECO:0000313" key="5">
    <source>
        <dbReference type="EMBL" id="OAN38711.1"/>
    </source>
</evidence>
<sequence>MTDYWNHNTAYHPWLATIADEHHGVVLDVGCGDGLLAERLAPLSRSIVGIDADPAAVRRAQERLAGRQNVTIVERSFDAYDPGDVRFDLITFVATIHHMDLRAALSKARELLTPSGEIAVVGLSANKTALDWIWAGLSLPAVRVASRLHRETPDVGLVMTDPRESLAEIRAVADDVIPGATTRRALYYRYLLRWRRTVG</sequence>
<protein>
    <submittedName>
        <fullName evidence="5">SAM-dependent methyltransferase</fullName>
    </submittedName>
</protein>
<feature type="domain" description="Methyltransferase" evidence="4">
    <location>
        <begin position="26"/>
        <end position="116"/>
    </location>
</feature>
<name>A0A178LWQ3_MYCIR</name>
<evidence type="ECO:0000256" key="2">
    <source>
        <dbReference type="ARBA" id="ARBA00022679"/>
    </source>
</evidence>
<dbReference type="RefSeq" id="WP_064281869.1">
    <property type="nucleotide sequence ID" value="NZ_LWCS01000021.1"/>
</dbReference>
<dbReference type="CDD" id="cd02440">
    <property type="entry name" value="AdoMet_MTases"/>
    <property type="match status" value="1"/>
</dbReference>
<dbReference type="Gene3D" id="3.40.50.150">
    <property type="entry name" value="Vaccinia Virus protein VP39"/>
    <property type="match status" value="1"/>
</dbReference>
<gene>
    <name evidence="5" type="ORF">A4X20_05265</name>
</gene>
<dbReference type="OrthoDB" id="6064711at2"/>
<proteinExistence type="predicted"/>
<comment type="caution">
    <text evidence="5">The sequence shown here is derived from an EMBL/GenBank/DDBJ whole genome shotgun (WGS) entry which is preliminary data.</text>
</comment>
<evidence type="ECO:0000259" key="4">
    <source>
        <dbReference type="Pfam" id="PF13649"/>
    </source>
</evidence>
<keyword evidence="3" id="KW-0949">S-adenosyl-L-methionine</keyword>
<dbReference type="AlphaFoldDB" id="A0A178LWQ3"/>
<accession>A0A178LWQ3</accession>
<evidence type="ECO:0000313" key="6">
    <source>
        <dbReference type="Proteomes" id="UP000078396"/>
    </source>
</evidence>
<dbReference type="SUPFAM" id="SSF53335">
    <property type="entry name" value="S-adenosyl-L-methionine-dependent methyltransferases"/>
    <property type="match status" value="1"/>
</dbReference>
<dbReference type="GO" id="GO:0032259">
    <property type="term" value="P:methylation"/>
    <property type="evidence" value="ECO:0007669"/>
    <property type="project" value="UniProtKB-KW"/>
</dbReference>
<keyword evidence="2 5" id="KW-0808">Transferase</keyword>
<evidence type="ECO:0000256" key="1">
    <source>
        <dbReference type="ARBA" id="ARBA00022603"/>
    </source>
</evidence>
<dbReference type="GO" id="GO:0008168">
    <property type="term" value="F:methyltransferase activity"/>
    <property type="evidence" value="ECO:0007669"/>
    <property type="project" value="UniProtKB-KW"/>
</dbReference>
<keyword evidence="1 5" id="KW-0489">Methyltransferase</keyword>